<sequence length="268" mass="29803">MKTLTMTALAAAMLLSANAYAQHHGHHQRKDEPRTPIPVLTDADREAARPPSQAHPVHDNTVHSKVLLNRLEAFDTDHGTGQQWEGQAWIGTDTDKLWLRSEGERVDSRTESADLEVLYGRPVARWWDVVAGVRHDFKPGASQDWAAIGVVGIAPYKFEVEATAYVGASGRTAARVEVEYELLLTNRLVLQPLVEANFNGKDDALRGVGSGLSTMEAGLRLRYEAHRKFAPYIGVVHERAFGDTADFRDARGEEKRDTRIVAGVRVWF</sequence>
<evidence type="ECO:0000313" key="3">
    <source>
        <dbReference type="Proteomes" id="UP001165293"/>
    </source>
</evidence>
<gene>
    <name evidence="2" type="ORF">LK996_00430</name>
</gene>
<comment type="caution">
    <text evidence="2">The sequence shown here is derived from an EMBL/GenBank/DDBJ whole genome shotgun (WGS) entry which is preliminary data.</text>
</comment>
<organism evidence="2 3">
    <name type="scientific">Noviluteimonas lactosilytica</name>
    <dbReference type="NCBI Taxonomy" id="2888523"/>
    <lineage>
        <taxon>Bacteria</taxon>
        <taxon>Pseudomonadati</taxon>
        <taxon>Pseudomonadota</taxon>
        <taxon>Gammaproteobacteria</taxon>
        <taxon>Lysobacterales</taxon>
        <taxon>Lysobacteraceae</taxon>
        <taxon>Noviluteimonas</taxon>
    </lineage>
</organism>
<dbReference type="EMBL" id="JAJGAK010000001">
    <property type="protein sequence ID" value="MCC8361553.1"/>
    <property type="molecule type" value="Genomic_DNA"/>
</dbReference>
<proteinExistence type="predicted"/>
<reference evidence="2" key="1">
    <citation type="submission" date="2021-10" db="EMBL/GenBank/DDBJ databases">
        <authorList>
            <person name="Lyu M."/>
            <person name="Wang X."/>
            <person name="Meng X."/>
            <person name="Xu K."/>
        </authorList>
    </citation>
    <scope>NUCLEOTIDE SEQUENCE</scope>
    <source>
        <strain evidence="2">A6</strain>
    </source>
</reference>
<dbReference type="Proteomes" id="UP001165293">
    <property type="component" value="Unassembled WGS sequence"/>
</dbReference>
<keyword evidence="3" id="KW-1185">Reference proteome</keyword>
<keyword evidence="1" id="KW-0732">Signal</keyword>
<name>A0ABS8JDB5_9GAMM</name>
<evidence type="ECO:0000256" key="1">
    <source>
        <dbReference type="SAM" id="SignalP"/>
    </source>
</evidence>
<evidence type="ECO:0000313" key="2">
    <source>
        <dbReference type="EMBL" id="MCC8361553.1"/>
    </source>
</evidence>
<dbReference type="InterPro" id="IPR007939">
    <property type="entry name" value="Cu-R_B_prcur"/>
</dbReference>
<feature type="chain" id="PRO_5046392919" evidence="1">
    <location>
        <begin position="22"/>
        <end position="268"/>
    </location>
</feature>
<protein>
    <submittedName>
        <fullName evidence="2">Copper resistance protein B</fullName>
    </submittedName>
</protein>
<dbReference type="RefSeq" id="WP_230525207.1">
    <property type="nucleotide sequence ID" value="NZ_JAJGAK010000001.1"/>
</dbReference>
<accession>A0ABS8JDB5</accession>
<feature type="signal peptide" evidence="1">
    <location>
        <begin position="1"/>
        <end position="21"/>
    </location>
</feature>
<dbReference type="Pfam" id="PF05275">
    <property type="entry name" value="CopB"/>
    <property type="match status" value="1"/>
</dbReference>